<dbReference type="CDD" id="cd08443">
    <property type="entry name" value="PBP2_CysB"/>
    <property type="match status" value="1"/>
</dbReference>
<keyword evidence="3" id="KW-0238">DNA-binding</keyword>
<dbReference type="Gene3D" id="3.40.190.10">
    <property type="entry name" value="Periplasmic binding protein-like II"/>
    <property type="match status" value="2"/>
</dbReference>
<dbReference type="OrthoDB" id="5297026at2"/>
<comment type="similarity">
    <text evidence="1">Belongs to the LysR transcriptional regulatory family.</text>
</comment>
<evidence type="ECO:0000256" key="2">
    <source>
        <dbReference type="ARBA" id="ARBA00023015"/>
    </source>
</evidence>
<dbReference type="InterPro" id="IPR000847">
    <property type="entry name" value="LysR_HTH_N"/>
</dbReference>
<dbReference type="Pfam" id="PF00126">
    <property type="entry name" value="HTH_1"/>
    <property type="match status" value="1"/>
</dbReference>
<dbReference type="GO" id="GO:0019344">
    <property type="term" value="P:cysteine biosynthetic process"/>
    <property type="evidence" value="ECO:0007669"/>
    <property type="project" value="TreeGrafter"/>
</dbReference>
<proteinExistence type="inferred from homology"/>
<keyword evidence="7" id="KW-1185">Reference proteome</keyword>
<dbReference type="SUPFAM" id="SSF46785">
    <property type="entry name" value="Winged helix' DNA-binding domain"/>
    <property type="match status" value="1"/>
</dbReference>
<dbReference type="GO" id="GO:0003700">
    <property type="term" value="F:DNA-binding transcription factor activity"/>
    <property type="evidence" value="ECO:0007669"/>
    <property type="project" value="InterPro"/>
</dbReference>
<evidence type="ECO:0000256" key="1">
    <source>
        <dbReference type="ARBA" id="ARBA00009437"/>
    </source>
</evidence>
<evidence type="ECO:0000313" key="7">
    <source>
        <dbReference type="Proteomes" id="UP000004679"/>
    </source>
</evidence>
<dbReference type="SUPFAM" id="SSF53850">
    <property type="entry name" value="Periplasmic binding protein-like II"/>
    <property type="match status" value="1"/>
</dbReference>
<dbReference type="Gene3D" id="1.10.10.10">
    <property type="entry name" value="Winged helix-like DNA-binding domain superfamily/Winged helix DNA-binding domain"/>
    <property type="match status" value="1"/>
</dbReference>
<evidence type="ECO:0000256" key="3">
    <source>
        <dbReference type="ARBA" id="ARBA00023125"/>
    </source>
</evidence>
<dbReference type="PANTHER" id="PTHR30126">
    <property type="entry name" value="HTH-TYPE TRANSCRIPTIONAL REGULATOR"/>
    <property type="match status" value="1"/>
</dbReference>
<dbReference type="GO" id="GO:0000976">
    <property type="term" value="F:transcription cis-regulatory region binding"/>
    <property type="evidence" value="ECO:0007669"/>
    <property type="project" value="TreeGrafter"/>
</dbReference>
<dbReference type="PANTHER" id="PTHR30126:SF6">
    <property type="entry name" value="HTH-TYPE TRANSCRIPTIONAL REGULATOR CYSB-RELATED"/>
    <property type="match status" value="1"/>
</dbReference>
<dbReference type="NCBIfam" id="NF009326">
    <property type="entry name" value="PRK12681.1"/>
    <property type="match status" value="1"/>
</dbReference>
<name>C0N435_9GAMM</name>
<reference evidence="6 7" key="1">
    <citation type="journal article" date="2011" name="J. Bacteriol.">
        <title>Draft genome sequence of the chemolithoheterotrophic, halophilic methylotroph Methylophaga thiooxydans DMS010.</title>
        <authorList>
            <person name="Boden R."/>
            <person name="Ferriera S."/>
            <person name="Johnson J."/>
            <person name="Kelly D.P."/>
            <person name="Murrell J.C."/>
            <person name="Schafer H."/>
        </authorList>
    </citation>
    <scope>NUCLEOTIDE SEQUENCE [LARGE SCALE GENOMIC DNA]</scope>
    <source>
        <strain evidence="6 7">DMS010</strain>
    </source>
</reference>
<dbReference type="EMBL" id="GG657892">
    <property type="protein sequence ID" value="EEF80574.1"/>
    <property type="molecule type" value="Genomic_DNA"/>
</dbReference>
<accession>C0N435</accession>
<dbReference type="PROSITE" id="PS50931">
    <property type="entry name" value="HTH_LYSR"/>
    <property type="match status" value="1"/>
</dbReference>
<keyword evidence="4" id="KW-0804">Transcription</keyword>
<dbReference type="Pfam" id="PF03466">
    <property type="entry name" value="LysR_substrate"/>
    <property type="match status" value="1"/>
</dbReference>
<organism evidence="6 7">
    <name type="scientific">Methylophaga thiooxydans DMS010</name>
    <dbReference type="NCBI Taxonomy" id="637616"/>
    <lineage>
        <taxon>Bacteria</taxon>
        <taxon>Pseudomonadati</taxon>
        <taxon>Pseudomonadota</taxon>
        <taxon>Gammaproteobacteria</taxon>
        <taxon>Thiotrichales</taxon>
        <taxon>Piscirickettsiaceae</taxon>
        <taxon>Methylophaga</taxon>
    </lineage>
</organism>
<dbReference type="InterPro" id="IPR036390">
    <property type="entry name" value="WH_DNA-bd_sf"/>
</dbReference>
<evidence type="ECO:0000259" key="5">
    <source>
        <dbReference type="PROSITE" id="PS50931"/>
    </source>
</evidence>
<evidence type="ECO:0000256" key="4">
    <source>
        <dbReference type="ARBA" id="ARBA00023163"/>
    </source>
</evidence>
<dbReference type="InterPro" id="IPR036388">
    <property type="entry name" value="WH-like_DNA-bd_sf"/>
</dbReference>
<feature type="domain" description="HTH lysR-type" evidence="5">
    <location>
        <begin position="1"/>
        <end position="57"/>
    </location>
</feature>
<evidence type="ECO:0000313" key="6">
    <source>
        <dbReference type="EMBL" id="EEF80574.1"/>
    </source>
</evidence>
<dbReference type="PRINTS" id="PR00039">
    <property type="entry name" value="HTHLYSR"/>
</dbReference>
<keyword evidence="2" id="KW-0805">Transcription regulation</keyword>
<dbReference type="NCBIfam" id="NF009327">
    <property type="entry name" value="PRK12684.1"/>
    <property type="match status" value="1"/>
</dbReference>
<dbReference type="HOGENOM" id="CLU_039613_6_2_6"/>
<dbReference type="InterPro" id="IPR005119">
    <property type="entry name" value="LysR_subst-bd"/>
</dbReference>
<protein>
    <submittedName>
        <fullName evidence="6">LysR substrate binding domain protein</fullName>
    </submittedName>
</protein>
<dbReference type="Proteomes" id="UP000004679">
    <property type="component" value="Unassembled WGS sequence"/>
</dbReference>
<dbReference type="RefSeq" id="WP_008290638.1">
    <property type="nucleotide sequence ID" value="NZ_GG657892.1"/>
</dbReference>
<gene>
    <name evidence="6" type="ORF">MDMS009_899</name>
</gene>
<sequence>MKLQQIKYLVGIVTNDLNVSKTADKFFTSQPGVSRQIKLLEEELNVDIFERNGRLLTGLTPVGNAILEMASEVLDRVNNIKSVAKEFSEEISGKLTIATTHTQARYVLPRTIIHFTNMHESVGFQLKQGNPHQAFEMVSKGMVDFAIASEAMDDFSNLITFPCYSWNRLVLVKRDHPLASGAPISIEQLSKYPLVTYENGFTGRYQLNNAFQKAGLEPNIMLTASDADIIKAYVKMDLGVGVIASVAYDPDDDCDLVSINVRELFDDCVAKIAIRKGVSLRSYMYDFIELFSPHLSRDIVERTLAKPSSEEVFSIMDKLDIPHY</sequence>
<dbReference type="AlphaFoldDB" id="C0N435"/>